<protein>
    <submittedName>
        <fullName evidence="2">Uncharacterized protein</fullName>
    </submittedName>
</protein>
<reference evidence="2" key="2">
    <citation type="submission" date="2022-01" db="EMBL/GenBank/DDBJ databases">
        <authorList>
            <person name="Yamashiro T."/>
            <person name="Shiraishi A."/>
            <person name="Satake H."/>
            <person name="Nakayama K."/>
        </authorList>
    </citation>
    <scope>NUCLEOTIDE SEQUENCE</scope>
</reference>
<evidence type="ECO:0000313" key="3">
    <source>
        <dbReference type="Proteomes" id="UP001151760"/>
    </source>
</evidence>
<gene>
    <name evidence="2" type="ORF">Tco_1081004</name>
</gene>
<proteinExistence type="predicted"/>
<evidence type="ECO:0000256" key="1">
    <source>
        <dbReference type="SAM" id="MobiDB-lite"/>
    </source>
</evidence>
<name>A0ABQ5HXK6_9ASTR</name>
<reference evidence="2" key="1">
    <citation type="journal article" date="2022" name="Int. J. Mol. Sci.">
        <title>Draft Genome of Tanacetum Coccineum: Genomic Comparison of Closely Related Tanacetum-Family Plants.</title>
        <authorList>
            <person name="Yamashiro T."/>
            <person name="Shiraishi A."/>
            <person name="Nakayama K."/>
            <person name="Satake H."/>
        </authorList>
    </citation>
    <scope>NUCLEOTIDE SEQUENCE</scope>
</reference>
<feature type="region of interest" description="Disordered" evidence="1">
    <location>
        <begin position="1"/>
        <end position="158"/>
    </location>
</feature>
<comment type="caution">
    <text evidence="2">The sequence shown here is derived from an EMBL/GenBank/DDBJ whole genome shotgun (WGS) entry which is preliminary data.</text>
</comment>
<feature type="compositionally biased region" description="Pro residues" evidence="1">
    <location>
        <begin position="34"/>
        <end position="52"/>
    </location>
</feature>
<dbReference type="EMBL" id="BQNB010020083">
    <property type="protein sequence ID" value="GJT92159.1"/>
    <property type="molecule type" value="Genomic_DNA"/>
</dbReference>
<accession>A0ABQ5HXK6</accession>
<feature type="compositionally biased region" description="Acidic residues" evidence="1">
    <location>
        <begin position="111"/>
        <end position="130"/>
    </location>
</feature>
<sequence>MSDSEHSTVTYTSLSEDDLYMGSPGVEVHIYEGPPSPDYIPGPEGPPSPDYVPGPEEPEQAPPSPIYVPFVPEPVYPEFLPVDDEVFPAEEQPLPAADSPTHQSPGYIPESDPEEDLEEDDEEDPEEDPADYPADRGDDDDEHLVPVEPAAVAYSADQDPYIAYRATARMSIRTQAPTPFLSEEVAERVLALPTPPPSPLSPYSSPLPHIPSPPLPIPPPPPIIPTYAEESLGSRAAGIRRRDALPSHVHDTEIPEMWLPLRKRLCRTTPGPGYEVGESSAAGTARRVGPTTARADLYGFADTLEAAPGRPMSRELGYGIRDTWDDLVGAIQEIAPTTLEGVNQRVIELSSTVDEEDEIIYSQLDDARYDRALLRARVNTLESDSPFHRRTAVLMEEEARLSRAAWAQSMDACDQTHSEGILLRTTVMTQQSEIVELRAADQRRQTVISELLKTDYRRQRQLVETLKIVKSLKAQMIEMQRQQGPAKDPAEPELPEEAGSST</sequence>
<keyword evidence="3" id="KW-1185">Reference proteome</keyword>
<organism evidence="2 3">
    <name type="scientific">Tanacetum coccineum</name>
    <dbReference type="NCBI Taxonomy" id="301880"/>
    <lineage>
        <taxon>Eukaryota</taxon>
        <taxon>Viridiplantae</taxon>
        <taxon>Streptophyta</taxon>
        <taxon>Embryophyta</taxon>
        <taxon>Tracheophyta</taxon>
        <taxon>Spermatophyta</taxon>
        <taxon>Magnoliopsida</taxon>
        <taxon>eudicotyledons</taxon>
        <taxon>Gunneridae</taxon>
        <taxon>Pentapetalae</taxon>
        <taxon>asterids</taxon>
        <taxon>campanulids</taxon>
        <taxon>Asterales</taxon>
        <taxon>Asteraceae</taxon>
        <taxon>Asteroideae</taxon>
        <taxon>Anthemideae</taxon>
        <taxon>Anthemidinae</taxon>
        <taxon>Tanacetum</taxon>
    </lineage>
</organism>
<feature type="region of interest" description="Disordered" evidence="1">
    <location>
        <begin position="479"/>
        <end position="502"/>
    </location>
</feature>
<dbReference type="Proteomes" id="UP001151760">
    <property type="component" value="Unassembled WGS sequence"/>
</dbReference>
<evidence type="ECO:0000313" key="2">
    <source>
        <dbReference type="EMBL" id="GJT92159.1"/>
    </source>
</evidence>
<feature type="compositionally biased region" description="Pro residues" evidence="1">
    <location>
        <begin position="60"/>
        <end position="75"/>
    </location>
</feature>